<feature type="domain" description="CN hydrolase" evidence="10">
    <location>
        <begin position="242"/>
        <end position="491"/>
    </location>
</feature>
<dbReference type="Pfam" id="PF20154">
    <property type="entry name" value="LNT_N"/>
    <property type="match status" value="1"/>
</dbReference>
<comment type="similarity">
    <text evidence="2 9">Belongs to the CN hydrolase family. Apolipoprotein N-acyltransferase subfamily.</text>
</comment>
<evidence type="ECO:0000256" key="4">
    <source>
        <dbReference type="ARBA" id="ARBA00022679"/>
    </source>
</evidence>
<comment type="pathway">
    <text evidence="9">Protein modification; lipoprotein biosynthesis (N-acyl transfer).</text>
</comment>
<dbReference type="GO" id="GO:0005886">
    <property type="term" value="C:plasma membrane"/>
    <property type="evidence" value="ECO:0007669"/>
    <property type="project" value="UniProtKB-SubCell"/>
</dbReference>
<dbReference type="GO" id="GO:0016410">
    <property type="term" value="F:N-acyltransferase activity"/>
    <property type="evidence" value="ECO:0007669"/>
    <property type="project" value="UniProtKB-UniRule"/>
</dbReference>
<keyword evidence="5 9" id="KW-0812">Transmembrane</keyword>
<reference evidence="11 12" key="1">
    <citation type="submission" date="2020-08" db="EMBL/GenBank/DDBJ databases">
        <title>Genomic Encyclopedia of Type Strains, Phase IV (KMG-IV): sequencing the most valuable type-strain genomes for metagenomic binning, comparative biology and taxonomic classification.</title>
        <authorList>
            <person name="Goeker M."/>
        </authorList>
    </citation>
    <scope>NUCLEOTIDE SEQUENCE [LARGE SCALE GENOMIC DNA]</scope>
    <source>
        <strain evidence="11 12">DSM 26385</strain>
    </source>
</reference>
<evidence type="ECO:0000256" key="9">
    <source>
        <dbReference type="HAMAP-Rule" id="MF_01148"/>
    </source>
</evidence>
<evidence type="ECO:0000256" key="1">
    <source>
        <dbReference type="ARBA" id="ARBA00004651"/>
    </source>
</evidence>
<evidence type="ECO:0000256" key="7">
    <source>
        <dbReference type="ARBA" id="ARBA00023136"/>
    </source>
</evidence>
<dbReference type="EC" id="2.3.1.269" evidence="9"/>
<dbReference type="Proteomes" id="UP000584824">
    <property type="component" value="Unassembled WGS sequence"/>
</dbReference>
<evidence type="ECO:0000256" key="5">
    <source>
        <dbReference type="ARBA" id="ARBA00022692"/>
    </source>
</evidence>
<feature type="transmembrane region" description="Helical" evidence="9">
    <location>
        <begin position="136"/>
        <end position="157"/>
    </location>
</feature>
<dbReference type="InterPro" id="IPR045378">
    <property type="entry name" value="LNT_N"/>
</dbReference>
<feature type="transmembrane region" description="Helical" evidence="9">
    <location>
        <begin position="177"/>
        <end position="199"/>
    </location>
</feature>
<dbReference type="InterPro" id="IPR036526">
    <property type="entry name" value="C-N_Hydrolase_sf"/>
</dbReference>
<comment type="subcellular location">
    <subcellularLocation>
        <location evidence="1 9">Cell membrane</location>
        <topology evidence="1 9">Multi-pass membrane protein</topology>
    </subcellularLocation>
</comment>
<dbReference type="NCBIfam" id="TIGR00546">
    <property type="entry name" value="lnt"/>
    <property type="match status" value="1"/>
</dbReference>
<dbReference type="AlphaFoldDB" id="A0A7W6K019"/>
<keyword evidence="12" id="KW-1185">Reference proteome</keyword>
<sequence>MERLAGRIMLLWGWRPMVLAIAAGAVAALAMPPLNFIAALFVSFPVLVWLLDGTAGSANRGGLRRFASAFFLGWCFGFGYFTAGLWWLGNALLLEADEFAWALPLATLGLPAVLAVYYGFAALVARLLWSDGAGRIGALAVGFGLAEWLRAFLLTGFPWNAIGYGFMPIPVMMQPVAIVGVHGMTVLAVLVCAAPALFGTKKGLKTGVGLAAVLLAAQFGYGFWSLSQPAAEGGKRFNVRLVQPAIDQSEKLEGGDRAAIFKEHLRLSALPPAEGSPRPDIIVWPETSIPFILTENTDALAAIADTLDDGQILVTGAVRVEAAAAGYPPRYYNSVYVIDSSGQILAASDKVHLTPFGEYVPMEGLLREFGIDNMIALPGGFTAASRRSLLTLPDGTALYPLICYEIIFPDEMEGLEKGANALLNVTNDAWFGLTPGPWQHFQQARIRAVETGLPLIRAANNGISAVVDEKGRILEGLALGAKGKVDATVDMKAGPGPFSKWRKFNLWLIILTVLFYAVFMRERFVSLKN</sequence>
<feature type="transmembrane region" description="Helical" evidence="9">
    <location>
        <begin position="12"/>
        <end position="30"/>
    </location>
</feature>
<feature type="transmembrane region" description="Helical" evidence="9">
    <location>
        <begin position="66"/>
        <end position="88"/>
    </location>
</feature>
<evidence type="ECO:0000313" key="11">
    <source>
        <dbReference type="EMBL" id="MBB4101597.1"/>
    </source>
</evidence>
<evidence type="ECO:0000256" key="6">
    <source>
        <dbReference type="ARBA" id="ARBA00022989"/>
    </source>
</evidence>
<comment type="caution">
    <text evidence="11">The sequence shown here is derived from an EMBL/GenBank/DDBJ whole genome shotgun (WGS) entry which is preliminary data.</text>
</comment>
<feature type="transmembrane region" description="Helical" evidence="9">
    <location>
        <begin position="108"/>
        <end position="129"/>
    </location>
</feature>
<gene>
    <name evidence="9" type="primary">lnt</name>
    <name evidence="11" type="ORF">GGQ66_000113</name>
</gene>
<keyword evidence="6 9" id="KW-1133">Transmembrane helix</keyword>
<dbReference type="Pfam" id="PF00795">
    <property type="entry name" value="CN_hydrolase"/>
    <property type="match status" value="1"/>
</dbReference>
<dbReference type="UniPathway" id="UPA00666"/>
<dbReference type="EMBL" id="JACIDU010000001">
    <property type="protein sequence ID" value="MBB4101597.1"/>
    <property type="molecule type" value="Genomic_DNA"/>
</dbReference>
<protein>
    <recommendedName>
        <fullName evidence="9">Apolipoprotein N-acyltransferase</fullName>
        <shortName evidence="9">ALP N-acyltransferase</shortName>
        <ecNumber evidence="9">2.3.1.269</ecNumber>
    </recommendedName>
</protein>
<name>A0A7W6K019_9HYPH</name>
<keyword evidence="7 9" id="KW-0472">Membrane</keyword>
<evidence type="ECO:0000313" key="12">
    <source>
        <dbReference type="Proteomes" id="UP000584824"/>
    </source>
</evidence>
<keyword evidence="8 9" id="KW-0012">Acyltransferase</keyword>
<comment type="catalytic activity">
    <reaction evidence="9">
        <text>N-terminal S-1,2-diacyl-sn-glyceryl-L-cysteinyl-[lipoprotein] + a glycerophospholipid = N-acyl-S-1,2-diacyl-sn-glyceryl-L-cysteinyl-[lipoprotein] + a 2-acyl-sn-glycero-3-phospholipid + H(+)</text>
        <dbReference type="Rhea" id="RHEA:48228"/>
        <dbReference type="Rhea" id="RHEA-COMP:14681"/>
        <dbReference type="Rhea" id="RHEA-COMP:14684"/>
        <dbReference type="ChEBI" id="CHEBI:15378"/>
        <dbReference type="ChEBI" id="CHEBI:136912"/>
        <dbReference type="ChEBI" id="CHEBI:140656"/>
        <dbReference type="ChEBI" id="CHEBI:140657"/>
        <dbReference type="ChEBI" id="CHEBI:140660"/>
        <dbReference type="EC" id="2.3.1.269"/>
    </reaction>
</comment>
<dbReference type="RefSeq" id="WP_183788351.1">
    <property type="nucleotide sequence ID" value="NZ_JACIDU010000001.1"/>
</dbReference>
<dbReference type="PANTHER" id="PTHR38686">
    <property type="entry name" value="APOLIPOPROTEIN N-ACYLTRANSFERASE"/>
    <property type="match status" value="1"/>
</dbReference>
<comment type="function">
    <text evidence="9">Catalyzes the phospholipid dependent N-acylation of the N-terminal cysteine of apolipoprotein, the last step in lipoprotein maturation.</text>
</comment>
<evidence type="ECO:0000259" key="10">
    <source>
        <dbReference type="PROSITE" id="PS50263"/>
    </source>
</evidence>
<evidence type="ECO:0000256" key="8">
    <source>
        <dbReference type="ARBA" id="ARBA00023315"/>
    </source>
</evidence>
<keyword evidence="4 9" id="KW-0808">Transferase</keyword>
<evidence type="ECO:0000256" key="3">
    <source>
        <dbReference type="ARBA" id="ARBA00022475"/>
    </source>
</evidence>
<evidence type="ECO:0000256" key="2">
    <source>
        <dbReference type="ARBA" id="ARBA00010065"/>
    </source>
</evidence>
<dbReference type="SUPFAM" id="SSF56317">
    <property type="entry name" value="Carbon-nitrogen hydrolase"/>
    <property type="match status" value="1"/>
</dbReference>
<dbReference type="CDD" id="cd07571">
    <property type="entry name" value="ALP_N-acyl_transferase"/>
    <property type="match status" value="1"/>
</dbReference>
<accession>A0A7W6K019</accession>
<dbReference type="InterPro" id="IPR003010">
    <property type="entry name" value="C-N_Hydrolase"/>
</dbReference>
<keyword evidence="3 9" id="KW-1003">Cell membrane</keyword>
<dbReference type="PROSITE" id="PS50263">
    <property type="entry name" value="CN_HYDROLASE"/>
    <property type="match status" value="1"/>
</dbReference>
<organism evidence="11 12">
    <name type="scientific">Allorhizobium borbori</name>
    <dbReference type="NCBI Taxonomy" id="485907"/>
    <lineage>
        <taxon>Bacteria</taxon>
        <taxon>Pseudomonadati</taxon>
        <taxon>Pseudomonadota</taxon>
        <taxon>Alphaproteobacteria</taxon>
        <taxon>Hyphomicrobiales</taxon>
        <taxon>Rhizobiaceae</taxon>
        <taxon>Rhizobium/Agrobacterium group</taxon>
        <taxon>Allorhizobium</taxon>
    </lineage>
</organism>
<dbReference type="InterPro" id="IPR004563">
    <property type="entry name" value="Apolipo_AcylTrfase"/>
</dbReference>
<dbReference type="GO" id="GO:0042158">
    <property type="term" value="P:lipoprotein biosynthetic process"/>
    <property type="evidence" value="ECO:0007669"/>
    <property type="project" value="UniProtKB-UniRule"/>
</dbReference>
<proteinExistence type="inferred from homology"/>
<feature type="transmembrane region" description="Helical" evidence="9">
    <location>
        <begin position="36"/>
        <end position="54"/>
    </location>
</feature>
<keyword evidence="11" id="KW-0449">Lipoprotein</keyword>
<dbReference type="PANTHER" id="PTHR38686:SF1">
    <property type="entry name" value="APOLIPOPROTEIN N-ACYLTRANSFERASE"/>
    <property type="match status" value="1"/>
</dbReference>
<feature type="transmembrane region" description="Helical" evidence="9">
    <location>
        <begin position="504"/>
        <end position="520"/>
    </location>
</feature>
<dbReference type="HAMAP" id="MF_01148">
    <property type="entry name" value="Lnt"/>
    <property type="match status" value="1"/>
</dbReference>
<dbReference type="Gene3D" id="3.60.110.10">
    <property type="entry name" value="Carbon-nitrogen hydrolase"/>
    <property type="match status" value="1"/>
</dbReference>
<feature type="transmembrane region" description="Helical" evidence="9">
    <location>
        <begin position="206"/>
        <end position="224"/>
    </location>
</feature>